<dbReference type="Proteomes" id="UP000001798">
    <property type="component" value="Chromosome 6"/>
</dbReference>
<dbReference type="EMBL" id="CP009810">
    <property type="protein sequence ID" value="ATZ51298.1"/>
    <property type="molecule type" value="Genomic_DNA"/>
</dbReference>
<accession>A0A384JL39</accession>
<dbReference type="Pfam" id="PF01494">
    <property type="entry name" value="FAD_binding_3"/>
    <property type="match status" value="1"/>
</dbReference>
<dbReference type="Gene3D" id="3.50.50.60">
    <property type="entry name" value="FAD/NAD(P)-binding domain"/>
    <property type="match status" value="1"/>
</dbReference>
<dbReference type="GO" id="GO:0004497">
    <property type="term" value="F:monooxygenase activity"/>
    <property type="evidence" value="ECO:0007669"/>
    <property type="project" value="UniProtKB-KW"/>
</dbReference>
<dbReference type="InterPro" id="IPR036188">
    <property type="entry name" value="FAD/NAD-bd_sf"/>
</dbReference>
<protein>
    <recommendedName>
        <fullName evidence="7">FAD-binding domain-containing protein</fullName>
    </recommendedName>
</protein>
<feature type="region of interest" description="Disordered" evidence="6">
    <location>
        <begin position="426"/>
        <end position="454"/>
    </location>
</feature>
<dbReference type="RefSeq" id="XP_024549506.1">
    <property type="nucleotide sequence ID" value="XM_024693720.1"/>
</dbReference>
<dbReference type="VEuPathDB" id="FungiDB:Bcin06g07120"/>
<evidence type="ECO:0000259" key="7">
    <source>
        <dbReference type="Pfam" id="PF01494"/>
    </source>
</evidence>
<reference evidence="8 9" key="1">
    <citation type="journal article" date="2011" name="PLoS Genet.">
        <title>Genomic analysis of the necrotrophic fungal pathogens Sclerotinia sclerotiorum and Botrytis cinerea.</title>
        <authorList>
            <person name="Amselem J."/>
            <person name="Cuomo C.A."/>
            <person name="van Kan J.A."/>
            <person name="Viaud M."/>
            <person name="Benito E.P."/>
            <person name="Couloux A."/>
            <person name="Coutinho P.M."/>
            <person name="de Vries R.P."/>
            <person name="Dyer P.S."/>
            <person name="Fillinger S."/>
            <person name="Fournier E."/>
            <person name="Gout L."/>
            <person name="Hahn M."/>
            <person name="Kohn L."/>
            <person name="Lapalu N."/>
            <person name="Plummer K.M."/>
            <person name="Pradier J.M."/>
            <person name="Quevillon E."/>
            <person name="Sharon A."/>
            <person name="Simon A."/>
            <person name="ten Have A."/>
            <person name="Tudzynski B."/>
            <person name="Tudzynski P."/>
            <person name="Wincker P."/>
            <person name="Andrew M."/>
            <person name="Anthouard V."/>
            <person name="Beever R.E."/>
            <person name="Beffa R."/>
            <person name="Benoit I."/>
            <person name="Bouzid O."/>
            <person name="Brault B."/>
            <person name="Chen Z."/>
            <person name="Choquer M."/>
            <person name="Collemare J."/>
            <person name="Cotton P."/>
            <person name="Danchin E.G."/>
            <person name="Da Silva C."/>
            <person name="Gautier A."/>
            <person name="Giraud C."/>
            <person name="Giraud T."/>
            <person name="Gonzalez C."/>
            <person name="Grossetete S."/>
            <person name="Guldener U."/>
            <person name="Henrissat B."/>
            <person name="Howlett B.J."/>
            <person name="Kodira C."/>
            <person name="Kretschmer M."/>
            <person name="Lappartient A."/>
            <person name="Leroch M."/>
            <person name="Levis C."/>
            <person name="Mauceli E."/>
            <person name="Neuveglise C."/>
            <person name="Oeser B."/>
            <person name="Pearson M."/>
            <person name="Poulain J."/>
            <person name="Poussereau N."/>
            <person name="Quesneville H."/>
            <person name="Rascle C."/>
            <person name="Schumacher J."/>
            <person name="Segurens B."/>
            <person name="Sexton A."/>
            <person name="Silva E."/>
            <person name="Sirven C."/>
            <person name="Soanes D.M."/>
            <person name="Talbot N.J."/>
            <person name="Templeton M."/>
            <person name="Yandava C."/>
            <person name="Yarden O."/>
            <person name="Zeng Q."/>
            <person name="Rollins J.A."/>
            <person name="Lebrun M.H."/>
            <person name="Dickman M."/>
        </authorList>
    </citation>
    <scope>NUCLEOTIDE SEQUENCE [LARGE SCALE GENOMIC DNA]</scope>
    <source>
        <strain evidence="8 9">B05.10</strain>
    </source>
</reference>
<dbReference type="SUPFAM" id="SSF51905">
    <property type="entry name" value="FAD/NAD(P)-binding domain"/>
    <property type="match status" value="1"/>
</dbReference>
<dbReference type="AlphaFoldDB" id="A0A384JL39"/>
<sequence>MKVIVVGAGIGGLAAAIGLRRAGHEVLIFDKSSLSHEVGAAINVQPNAARVLAKWGFDFKRARLVDAKSITVTSGDELLDTHEIECSNMEEKYGFDFFYSHRVDLHSELMLLATGEEGQGKPAMIRNKCEVVDYDTINGSVTLANGTIMTADLIVGADGVHSSAVEKIVGYKNPAIPTGISCFRTLIPVQELRDDPECAVFMEKMEGKLRMFAWPKHKHQKVVWYPCRENEVLNIAVFCSDKEDLDPSHDWNNCILTEVLLNELKDCHPTLRHLLAKTKDVRLWELLFRAPLPSWHQGKLVILGDAAHPMLPFQGQAGAQAIEDGCALGILFSNLPEGTITEETISARLSSFEKIRRNHASATQLISNGGYYQSDEERNSAKIYMEEGQAVPLTPEDYQEFFYSYDVAKLCKKELERLTQPFGSGISDASNSGWEKENMGKVPGNSNERVAVGA</sequence>
<dbReference type="OrthoDB" id="9993796at2759"/>
<keyword evidence="5" id="KW-0503">Monooxygenase</keyword>
<name>A0A384JL39_BOTFB</name>
<keyword evidence="9" id="KW-1185">Reference proteome</keyword>
<proteinExistence type="inferred from homology"/>
<keyword evidence="2" id="KW-0285">Flavoprotein</keyword>
<evidence type="ECO:0000256" key="5">
    <source>
        <dbReference type="ARBA" id="ARBA00023033"/>
    </source>
</evidence>
<evidence type="ECO:0000256" key="3">
    <source>
        <dbReference type="ARBA" id="ARBA00022827"/>
    </source>
</evidence>
<keyword evidence="3" id="KW-0274">FAD</keyword>
<dbReference type="GO" id="GO:0071949">
    <property type="term" value="F:FAD binding"/>
    <property type="evidence" value="ECO:0007669"/>
    <property type="project" value="InterPro"/>
</dbReference>
<evidence type="ECO:0000313" key="8">
    <source>
        <dbReference type="EMBL" id="ATZ51298.1"/>
    </source>
</evidence>
<keyword evidence="4" id="KW-0560">Oxidoreductase</keyword>
<comment type="similarity">
    <text evidence="1">Belongs to the paxM FAD-dependent monooxygenase family.</text>
</comment>
<gene>
    <name evidence="8" type="ORF">BCIN_06g07120</name>
</gene>
<dbReference type="PANTHER" id="PTHR13789">
    <property type="entry name" value="MONOOXYGENASE"/>
    <property type="match status" value="1"/>
</dbReference>
<dbReference type="KEGG" id="bfu:BCIN_06g07120"/>
<dbReference type="SUPFAM" id="SSF54373">
    <property type="entry name" value="FAD-linked reductases, C-terminal domain"/>
    <property type="match status" value="1"/>
</dbReference>
<dbReference type="InterPro" id="IPR050493">
    <property type="entry name" value="FAD-dep_Monooxygenase_BioMet"/>
</dbReference>
<evidence type="ECO:0000313" key="9">
    <source>
        <dbReference type="Proteomes" id="UP000001798"/>
    </source>
</evidence>
<dbReference type="PANTHER" id="PTHR13789:SF215">
    <property type="entry name" value="FAD-BINDING DOMAIN-CONTAINING PROTEIN-RELATED"/>
    <property type="match status" value="1"/>
</dbReference>
<reference evidence="8 9" key="3">
    <citation type="journal article" date="2017" name="Mol. Plant Pathol.">
        <title>A gapless genome sequence of the fungus Botrytis cinerea.</title>
        <authorList>
            <person name="Van Kan J.A."/>
            <person name="Stassen J.H."/>
            <person name="Mosbach A."/>
            <person name="Van Der Lee T.A."/>
            <person name="Faino L."/>
            <person name="Farmer A.D."/>
            <person name="Papasotiriou D.G."/>
            <person name="Zhou S."/>
            <person name="Seidl M.F."/>
            <person name="Cottam E."/>
            <person name="Edel D."/>
            <person name="Hahn M."/>
            <person name="Schwartz D.C."/>
            <person name="Dietrich R.A."/>
            <person name="Widdison S."/>
            <person name="Scalliet G."/>
        </authorList>
    </citation>
    <scope>NUCLEOTIDE SEQUENCE [LARGE SCALE GENOMIC DNA]</scope>
    <source>
        <strain evidence="8 9">B05.10</strain>
    </source>
</reference>
<dbReference type="PRINTS" id="PR00420">
    <property type="entry name" value="RNGMNOXGNASE"/>
</dbReference>
<evidence type="ECO:0000256" key="2">
    <source>
        <dbReference type="ARBA" id="ARBA00022630"/>
    </source>
</evidence>
<dbReference type="GeneID" id="5427215"/>
<evidence type="ECO:0000256" key="1">
    <source>
        <dbReference type="ARBA" id="ARBA00007992"/>
    </source>
</evidence>
<evidence type="ECO:0000256" key="6">
    <source>
        <dbReference type="SAM" id="MobiDB-lite"/>
    </source>
</evidence>
<organism evidence="8 9">
    <name type="scientific">Botryotinia fuckeliana (strain B05.10)</name>
    <name type="common">Noble rot fungus</name>
    <name type="synonym">Botrytis cinerea</name>
    <dbReference type="NCBI Taxonomy" id="332648"/>
    <lineage>
        <taxon>Eukaryota</taxon>
        <taxon>Fungi</taxon>
        <taxon>Dikarya</taxon>
        <taxon>Ascomycota</taxon>
        <taxon>Pezizomycotina</taxon>
        <taxon>Leotiomycetes</taxon>
        <taxon>Helotiales</taxon>
        <taxon>Sclerotiniaceae</taxon>
        <taxon>Botrytis</taxon>
    </lineage>
</organism>
<feature type="domain" description="FAD-binding" evidence="7">
    <location>
        <begin position="2"/>
        <end position="362"/>
    </location>
</feature>
<dbReference type="InterPro" id="IPR002938">
    <property type="entry name" value="FAD-bd"/>
</dbReference>
<reference evidence="8 9" key="2">
    <citation type="journal article" date="2012" name="Eukaryot. Cell">
        <title>Genome update of Botrytis cinerea strains B05.10 and T4.</title>
        <authorList>
            <person name="Staats M."/>
            <person name="van Kan J.A."/>
        </authorList>
    </citation>
    <scope>NUCLEOTIDE SEQUENCE [LARGE SCALE GENOMIC DNA]</scope>
    <source>
        <strain evidence="8 9">B05.10</strain>
    </source>
</reference>
<evidence type="ECO:0000256" key="4">
    <source>
        <dbReference type="ARBA" id="ARBA00023002"/>
    </source>
</evidence>